<keyword evidence="6" id="KW-0378">Hydrolase</keyword>
<feature type="compositionally biased region" description="Low complexity" evidence="13">
    <location>
        <begin position="1772"/>
        <end position="1782"/>
    </location>
</feature>
<feature type="compositionally biased region" description="Basic residues" evidence="13">
    <location>
        <begin position="407"/>
        <end position="417"/>
    </location>
</feature>
<feature type="region of interest" description="Disordered" evidence="13">
    <location>
        <begin position="1558"/>
        <end position="1608"/>
    </location>
</feature>
<dbReference type="PROSITE" id="PS51192">
    <property type="entry name" value="HELICASE_ATP_BIND_1"/>
    <property type="match status" value="1"/>
</dbReference>
<dbReference type="InterPro" id="IPR011545">
    <property type="entry name" value="DEAD/DEAH_box_helicase_dom"/>
</dbReference>
<keyword evidence="3" id="KW-0479">Metal-binding</keyword>
<feature type="compositionally biased region" description="Acidic residues" evidence="13">
    <location>
        <begin position="106"/>
        <end position="117"/>
    </location>
</feature>
<dbReference type="PROSITE" id="PS50016">
    <property type="entry name" value="ZF_PHD_2"/>
    <property type="match status" value="1"/>
</dbReference>
<dbReference type="InterPro" id="IPR014001">
    <property type="entry name" value="Helicase_ATP-bd"/>
</dbReference>
<feature type="compositionally biased region" description="Basic and acidic residues" evidence="13">
    <location>
        <begin position="433"/>
        <end position="442"/>
    </location>
</feature>
<dbReference type="SUPFAM" id="SSF57903">
    <property type="entry name" value="FYVE/PHD zinc finger"/>
    <property type="match status" value="1"/>
</dbReference>
<dbReference type="InterPro" id="IPR014014">
    <property type="entry name" value="RNA_helicase_DEAD_Q_motif"/>
</dbReference>
<feature type="compositionally biased region" description="Polar residues" evidence="13">
    <location>
        <begin position="631"/>
        <end position="644"/>
    </location>
</feature>
<evidence type="ECO:0000256" key="8">
    <source>
        <dbReference type="ARBA" id="ARBA00022833"/>
    </source>
</evidence>
<keyword evidence="9" id="KW-0067">ATP-binding</keyword>
<feature type="domain" description="PHD-type" evidence="15">
    <location>
        <begin position="693"/>
        <end position="754"/>
    </location>
</feature>
<keyword evidence="7" id="KW-0347">Helicase</keyword>
<dbReference type="EMBL" id="JACYCF010000011">
    <property type="protein sequence ID" value="KAF8754149.1"/>
    <property type="molecule type" value="Genomic_DNA"/>
</dbReference>
<feature type="signal peptide" evidence="14">
    <location>
        <begin position="1"/>
        <end position="19"/>
    </location>
</feature>
<dbReference type="GO" id="GO:0008270">
    <property type="term" value="F:zinc ion binding"/>
    <property type="evidence" value="ECO:0007669"/>
    <property type="project" value="UniProtKB-KW"/>
</dbReference>
<dbReference type="Gene3D" id="3.40.50.300">
    <property type="entry name" value="P-loop containing nucleotide triphosphate hydrolases"/>
    <property type="match status" value="3"/>
</dbReference>
<dbReference type="GO" id="GO:0003724">
    <property type="term" value="F:RNA helicase activity"/>
    <property type="evidence" value="ECO:0007669"/>
    <property type="project" value="UniProtKB-EC"/>
</dbReference>
<keyword evidence="8" id="KW-0862">Zinc</keyword>
<dbReference type="GO" id="GO:0005524">
    <property type="term" value="F:ATP binding"/>
    <property type="evidence" value="ECO:0007669"/>
    <property type="project" value="UniProtKB-KW"/>
</dbReference>
<gene>
    <name evidence="20" type="ORF">RHS01_06246</name>
</gene>
<dbReference type="InterPro" id="IPR019787">
    <property type="entry name" value="Znf_PHD-finger"/>
</dbReference>
<dbReference type="FunFam" id="3.40.50.300:FF:000079">
    <property type="entry name" value="probable ATP-dependent RNA helicase DDX17"/>
    <property type="match status" value="1"/>
</dbReference>
<evidence type="ECO:0000256" key="13">
    <source>
        <dbReference type="SAM" id="MobiDB-lite"/>
    </source>
</evidence>
<evidence type="ECO:0000259" key="15">
    <source>
        <dbReference type="PROSITE" id="PS50016"/>
    </source>
</evidence>
<evidence type="ECO:0000256" key="7">
    <source>
        <dbReference type="ARBA" id="ARBA00022806"/>
    </source>
</evidence>
<feature type="region of interest" description="Disordered" evidence="13">
    <location>
        <begin position="69"/>
        <end position="168"/>
    </location>
</feature>
<feature type="domain" description="Helicase C-terminal" evidence="18">
    <location>
        <begin position="1198"/>
        <end position="1370"/>
    </location>
</feature>
<dbReference type="PANTHER" id="PTHR47958">
    <property type="entry name" value="ATP-DEPENDENT RNA HELICASE DBP3"/>
    <property type="match status" value="1"/>
</dbReference>
<dbReference type="PROSITE" id="PS51195">
    <property type="entry name" value="Q_MOTIF"/>
    <property type="match status" value="1"/>
</dbReference>
<feature type="compositionally biased region" description="Low complexity" evidence="13">
    <location>
        <begin position="659"/>
        <end position="686"/>
    </location>
</feature>
<dbReference type="InterPro" id="IPR000629">
    <property type="entry name" value="RNA-helicase_DEAD-box_CS"/>
</dbReference>
<evidence type="ECO:0000256" key="4">
    <source>
        <dbReference type="ARBA" id="ARBA00022741"/>
    </source>
</evidence>
<evidence type="ECO:0000256" key="10">
    <source>
        <dbReference type="ARBA" id="ARBA00023242"/>
    </source>
</evidence>
<feature type="compositionally biased region" description="Basic and acidic residues" evidence="13">
    <location>
        <begin position="85"/>
        <end position="105"/>
    </location>
</feature>
<keyword evidence="14" id="KW-0732">Signal</keyword>
<evidence type="ECO:0000313" key="20">
    <source>
        <dbReference type="EMBL" id="KAF8754149.1"/>
    </source>
</evidence>
<dbReference type="SMART" id="SM00487">
    <property type="entry name" value="DEXDc"/>
    <property type="match status" value="1"/>
</dbReference>
<evidence type="ECO:0000256" key="12">
    <source>
        <dbReference type="PROSITE-ProRule" id="PRU00552"/>
    </source>
</evidence>
<dbReference type="CDD" id="cd17966">
    <property type="entry name" value="DEADc_DDX5_DDX17"/>
    <property type="match status" value="1"/>
</dbReference>
<dbReference type="EC" id="3.6.4.13" evidence="2"/>
<sequence>MVHIQLLTFSSSLPAGLVAQELEEDLAYGSDATLSKIVHRLLFTLAQDRKITPQNWMGYLQGQYARRYSPRPNPFLQDMLPSSHTPDEEKSPEASESENDKKQALEEDLGTDPPDDSGNEKPNGASSPGGNDDSENKPDSESVTRQETSGPPEANESAANGTPDPVPVVKAQPLRQWSDLSQSEQLDVLWTLCEWQFTGAMRLRTLLGDDDSGVGWRMEPVGWDSKKNAYWLVGETRLWIQHYVPQPHKPPKKRNRALQKVILPMKPTIFSRAPPSFSDHDDDDKGPKGAQPENADEEGSEAEPASSRSLTPPASNPKDHQLDKKRPKVPGTRVSLRLRGSDKKVVDEDGWQSVPDEWLDKDDESKQSPKAADPFGSDSDLTEVEELEREIEQERKKREESEGGQRRSGRTRRKGKSKGSEVPKVPVLEPEPEPVKEEPLDLVDSKAKQLPVRLHMAPLVDPMLPPPLPPGFVEWETVRSFLRLDINAPLAELIFPYQVCASLQDWEAFPARFEKATHPNEKSFRSYLNKILVPAVTTSLKAQLKVKKLETAVQNRKRSSRLAIKESIIEAQRQEEEKRAAELELHARARRQEERQRRQEEDMVKREREREERVRSREARAERRIGLDGSESGSASPAPTTEVSTDPPVKIRLRTGRVPSTTPTSSPVETPISSTPPSAPGSGTTSRADESWELLCEGCGKQGWNTDDGSQLVKCESCGRWSHTTCHDRADALAGNPKRDWSSVEFTCRACSNTARKAGVNGVTSLPKMSNGAVPPAVAYSATHSNGIQAAVPPAPAPIPAGYMYNAFQATSNGHIPGQPMYPPHILSQHAYASRVNHAQHNPHLLLSNPGSAPVSAASNVPTSGDYGSRGYGGGYGGGGGGGGGGGYGGGGYGGGSYGGGDRMGGLGGGLRSVDWASQTLTKFEKNFYREHPKVSARSDAEIADFRKQKEMKVQGRDIPRPVTTFEEAGFPDYILTTIKMQGFTSPSPIQCQAWPMALSGRDVVAIAQTGSGKTISFALPAMLHINAQPLLSPGDGPIALVLAPTRELAVQIQQECTKFGSNSRIRNTAIYGGAPKGPQIRDLQRGVEIVIATPGRLIDMLETGKTNLRRITYLVMDEADRMLDMGFEPQIRKIVGQIRPDRQTLMFSATWPKDVQKLASDFLTDFMQVNIGSMELTANHNIKQNVEICTDFEKRSKLIKHLDQISSENAKVLIFVGTKRVADDITKYLRQDGWPALAIHGDKEQRERDWVLGEFKSGRSPILIATDVASRGLGRLFIFTTFLTWLVGRRFPSHMECNIRPTIISRQQQGSETFARLVRIRVLRFSGGSCSHGPTLGICFEATQLWDVSWSVAALGLFPELVATGLVPELLSGVPTRFVLVEPTHLFAQAIRDIVSGNGLGLKLLRARWTMTLLRFSRRPTPGACILCVIGLVTRVHPVSVLYDIGVHVWYGLVALQAVYGCCLFGSLFLPDFCYVKDVGYVINYDFPNNCEDYIHRIGRTGRAGQKGVSFTYFTTENAKQARELITILREAKADIPSQLEEMAMYGGGGGGRGRYGGGGGRGGGRGGRDGGYGGRDNGYGNREGGYGSRDRDSHGGGRGGGRGGGYGGGDSRCSVCGVVHVVKGWSRLTTHDVPMPKWSGKRSVVCGFDVVDSPFYDTHSRRASRGTITRLGRARSDSSKSKKRILKGSIGAPTGFRHEGHMGSDNMMAPTGSWDLDQWKTELEKHMQVQPTVSPSTSAPTSTAVSPASSIITPRRKPVPSLLPPPREMSASAISSAASSPTRTGPIPESENEDRQAAVAL</sequence>
<feature type="compositionally biased region" description="Gly residues" evidence="13">
    <location>
        <begin position="1558"/>
        <end position="1589"/>
    </location>
</feature>
<dbReference type="InterPro" id="IPR027417">
    <property type="entry name" value="P-loop_NTPase"/>
</dbReference>
<dbReference type="InterPro" id="IPR000095">
    <property type="entry name" value="CRIB_dom"/>
</dbReference>
<feature type="domain" description="Helicase C-terminal" evidence="18">
    <location>
        <begin position="1477"/>
        <end position="1545"/>
    </location>
</feature>
<dbReference type="Pfam" id="PF00270">
    <property type="entry name" value="DEAD"/>
    <property type="match status" value="1"/>
</dbReference>
<keyword evidence="10" id="KW-0539">Nucleus</keyword>
<dbReference type="PROSITE" id="PS00039">
    <property type="entry name" value="DEAD_ATP_HELICASE"/>
    <property type="match status" value="1"/>
</dbReference>
<evidence type="ECO:0000256" key="11">
    <source>
        <dbReference type="PROSITE-ProRule" id="PRU00146"/>
    </source>
</evidence>
<dbReference type="GO" id="GO:0005634">
    <property type="term" value="C:nucleus"/>
    <property type="evidence" value="ECO:0007669"/>
    <property type="project" value="UniProtKB-SubCell"/>
</dbReference>
<protein>
    <recommendedName>
        <fullName evidence="2">RNA helicase</fullName>
        <ecNumber evidence="2">3.6.4.13</ecNumber>
    </recommendedName>
</protein>
<evidence type="ECO:0000256" key="14">
    <source>
        <dbReference type="SAM" id="SignalP"/>
    </source>
</evidence>
<dbReference type="GO" id="GO:0003676">
    <property type="term" value="F:nucleic acid binding"/>
    <property type="evidence" value="ECO:0007669"/>
    <property type="project" value="InterPro"/>
</dbReference>
<proteinExistence type="predicted"/>
<comment type="caution">
    <text evidence="20">The sequence shown here is derived from an EMBL/GenBank/DDBJ whole genome shotgun (WGS) entry which is preliminary data.</text>
</comment>
<dbReference type="SMART" id="SM00490">
    <property type="entry name" value="HELICc"/>
    <property type="match status" value="1"/>
</dbReference>
<feature type="domain" description="CRIB" evidence="16">
    <location>
        <begin position="1692"/>
        <end position="1705"/>
    </location>
</feature>
<organism evidence="20 21">
    <name type="scientific">Rhizoctonia solani</name>
    <dbReference type="NCBI Taxonomy" id="456999"/>
    <lineage>
        <taxon>Eukaryota</taxon>
        <taxon>Fungi</taxon>
        <taxon>Dikarya</taxon>
        <taxon>Basidiomycota</taxon>
        <taxon>Agaricomycotina</taxon>
        <taxon>Agaricomycetes</taxon>
        <taxon>Cantharellales</taxon>
        <taxon>Ceratobasidiaceae</taxon>
        <taxon>Rhizoctonia</taxon>
    </lineage>
</organism>
<evidence type="ECO:0000256" key="1">
    <source>
        <dbReference type="ARBA" id="ARBA00004123"/>
    </source>
</evidence>
<dbReference type="Pfam" id="PF00628">
    <property type="entry name" value="PHD"/>
    <property type="match status" value="1"/>
</dbReference>
<feature type="region of interest" description="Disordered" evidence="13">
    <location>
        <begin position="591"/>
        <end position="689"/>
    </location>
</feature>
<name>A0A8H7IAW0_9AGAM</name>
<evidence type="ECO:0000256" key="5">
    <source>
        <dbReference type="ARBA" id="ARBA00022771"/>
    </source>
</evidence>
<feature type="domain" description="Helicase ATP-binding" evidence="17">
    <location>
        <begin position="995"/>
        <end position="1170"/>
    </location>
</feature>
<evidence type="ECO:0000256" key="2">
    <source>
        <dbReference type="ARBA" id="ARBA00012552"/>
    </source>
</evidence>
<feature type="domain" description="DEAD-box RNA helicase Q" evidence="19">
    <location>
        <begin position="964"/>
        <end position="992"/>
    </location>
</feature>
<feature type="compositionally biased region" description="Basic and acidic residues" evidence="13">
    <location>
        <begin position="134"/>
        <end position="144"/>
    </location>
</feature>
<dbReference type="PROSITE" id="PS50108">
    <property type="entry name" value="CRIB"/>
    <property type="match status" value="1"/>
</dbReference>
<dbReference type="SMART" id="SM00249">
    <property type="entry name" value="PHD"/>
    <property type="match status" value="1"/>
</dbReference>
<feature type="compositionally biased region" description="Gly residues" evidence="13">
    <location>
        <begin position="1598"/>
        <end position="1608"/>
    </location>
</feature>
<dbReference type="InterPro" id="IPR001965">
    <property type="entry name" value="Znf_PHD"/>
</dbReference>
<dbReference type="CDD" id="cd15489">
    <property type="entry name" value="PHD_SF"/>
    <property type="match status" value="1"/>
</dbReference>
<dbReference type="InterPro" id="IPR001650">
    <property type="entry name" value="Helicase_C-like"/>
</dbReference>
<keyword evidence="4" id="KW-0547">Nucleotide-binding</keyword>
<dbReference type="InterPro" id="IPR013083">
    <property type="entry name" value="Znf_RING/FYVE/PHD"/>
</dbReference>
<comment type="subcellular location">
    <subcellularLocation>
        <location evidence="1">Nucleus</location>
    </subcellularLocation>
</comment>
<dbReference type="GO" id="GO:0016787">
    <property type="term" value="F:hydrolase activity"/>
    <property type="evidence" value="ECO:0007669"/>
    <property type="project" value="UniProtKB-KW"/>
</dbReference>
<feature type="region of interest" description="Disordered" evidence="13">
    <location>
        <begin position="269"/>
        <end position="442"/>
    </location>
</feature>
<evidence type="ECO:0000313" key="21">
    <source>
        <dbReference type="Proteomes" id="UP000614334"/>
    </source>
</evidence>
<dbReference type="InterPro" id="IPR011011">
    <property type="entry name" value="Znf_FYVE_PHD"/>
</dbReference>
<keyword evidence="5 11" id="KW-0863">Zinc-finger</keyword>
<feature type="short sequence motif" description="Q motif" evidence="12">
    <location>
        <begin position="964"/>
        <end position="992"/>
    </location>
</feature>
<feature type="region of interest" description="Disordered" evidence="13">
    <location>
        <begin position="1729"/>
        <end position="1803"/>
    </location>
</feature>
<dbReference type="CDD" id="cd18787">
    <property type="entry name" value="SF2_C_DEAD"/>
    <property type="match status" value="1"/>
</dbReference>
<feature type="chain" id="PRO_5034905728" description="RNA helicase" evidence="14">
    <location>
        <begin position="20"/>
        <end position="1803"/>
    </location>
</feature>
<feature type="region of interest" description="Disordered" evidence="13">
    <location>
        <begin position="1692"/>
        <end position="1711"/>
    </location>
</feature>
<evidence type="ECO:0000259" key="19">
    <source>
        <dbReference type="PROSITE" id="PS51195"/>
    </source>
</evidence>
<dbReference type="PROSITE" id="PS51194">
    <property type="entry name" value="HELICASE_CTER"/>
    <property type="match status" value="2"/>
</dbReference>
<evidence type="ECO:0000259" key="18">
    <source>
        <dbReference type="PROSITE" id="PS51194"/>
    </source>
</evidence>
<feature type="compositionally biased region" description="Basic and acidic residues" evidence="13">
    <location>
        <begin position="390"/>
        <end position="405"/>
    </location>
</feature>
<evidence type="ECO:0000259" key="17">
    <source>
        <dbReference type="PROSITE" id="PS51192"/>
    </source>
</evidence>
<evidence type="ECO:0000259" key="16">
    <source>
        <dbReference type="PROSITE" id="PS50108"/>
    </source>
</evidence>
<dbReference type="Proteomes" id="UP000614334">
    <property type="component" value="Unassembled WGS sequence"/>
</dbReference>
<feature type="compositionally biased region" description="Basic and acidic residues" evidence="13">
    <location>
        <begin position="591"/>
        <end position="626"/>
    </location>
</feature>
<feature type="compositionally biased region" description="Acidic residues" evidence="13">
    <location>
        <begin position="380"/>
        <end position="389"/>
    </location>
</feature>
<dbReference type="SUPFAM" id="SSF52540">
    <property type="entry name" value="P-loop containing nucleoside triphosphate hydrolases"/>
    <property type="match status" value="3"/>
</dbReference>
<evidence type="ECO:0000256" key="9">
    <source>
        <dbReference type="ARBA" id="ARBA00022840"/>
    </source>
</evidence>
<feature type="compositionally biased region" description="Low complexity" evidence="13">
    <location>
        <begin position="1733"/>
        <end position="1752"/>
    </location>
</feature>
<evidence type="ECO:0000256" key="3">
    <source>
        <dbReference type="ARBA" id="ARBA00022723"/>
    </source>
</evidence>
<dbReference type="Pfam" id="PF00271">
    <property type="entry name" value="Helicase_C"/>
    <property type="match status" value="2"/>
</dbReference>
<reference evidence="20" key="1">
    <citation type="submission" date="2020-09" db="EMBL/GenBank/DDBJ databases">
        <title>Comparative genome analyses of four rice-infecting Rhizoctonia solani isolates reveal extensive enrichment of homogalacturonan modification genes.</title>
        <authorList>
            <person name="Lee D.-Y."/>
            <person name="Jeon J."/>
            <person name="Kim K.-T."/>
            <person name="Cheong K."/>
            <person name="Song H."/>
            <person name="Choi G."/>
            <person name="Ko J."/>
            <person name="Opiyo S.O."/>
            <person name="Zuo S."/>
            <person name="Madhav S."/>
            <person name="Lee Y.-H."/>
            <person name="Wang G.-L."/>
        </authorList>
    </citation>
    <scope>NUCLEOTIDE SEQUENCE</scope>
    <source>
        <strain evidence="20">AG1-IA B2</strain>
    </source>
</reference>
<accession>A0A8H7IAW0</accession>
<evidence type="ECO:0000256" key="6">
    <source>
        <dbReference type="ARBA" id="ARBA00022801"/>
    </source>
</evidence>
<dbReference type="Gene3D" id="3.30.40.10">
    <property type="entry name" value="Zinc/RING finger domain, C3HC4 (zinc finger)"/>
    <property type="match status" value="1"/>
</dbReference>